<dbReference type="Proteomes" id="UP000789702">
    <property type="component" value="Unassembled WGS sequence"/>
</dbReference>
<accession>A0ACA9PP70</accession>
<evidence type="ECO:0000313" key="1">
    <source>
        <dbReference type="EMBL" id="CAG8713555.1"/>
    </source>
</evidence>
<comment type="caution">
    <text evidence="1">The sequence shown here is derived from an EMBL/GenBank/DDBJ whole genome shotgun (WGS) entry which is preliminary data.</text>
</comment>
<proteinExistence type="predicted"/>
<organism evidence="1 2">
    <name type="scientific">Dentiscutata heterogama</name>
    <dbReference type="NCBI Taxonomy" id="1316150"/>
    <lineage>
        <taxon>Eukaryota</taxon>
        <taxon>Fungi</taxon>
        <taxon>Fungi incertae sedis</taxon>
        <taxon>Mucoromycota</taxon>
        <taxon>Glomeromycotina</taxon>
        <taxon>Glomeromycetes</taxon>
        <taxon>Diversisporales</taxon>
        <taxon>Gigasporaceae</taxon>
        <taxon>Dentiscutata</taxon>
    </lineage>
</organism>
<evidence type="ECO:0000313" key="2">
    <source>
        <dbReference type="Proteomes" id="UP000789702"/>
    </source>
</evidence>
<feature type="non-terminal residue" evidence="1">
    <location>
        <position position="57"/>
    </location>
</feature>
<gene>
    <name evidence="1" type="ORF">DHETER_LOCUS12401</name>
</gene>
<sequence length="57" mass="6635">IKKNQTYVLDIINLLANHYTHYTADFLKQQFEKIFQSNLVSIKSSVIVYVTDNPSVM</sequence>
<reference evidence="1" key="1">
    <citation type="submission" date="2021-06" db="EMBL/GenBank/DDBJ databases">
        <authorList>
            <person name="Kallberg Y."/>
            <person name="Tangrot J."/>
            <person name="Rosling A."/>
        </authorList>
    </citation>
    <scope>NUCLEOTIDE SEQUENCE</scope>
    <source>
        <strain evidence="1">IL203A</strain>
    </source>
</reference>
<keyword evidence="2" id="KW-1185">Reference proteome</keyword>
<dbReference type="EMBL" id="CAJVPU010030308">
    <property type="protein sequence ID" value="CAG8713555.1"/>
    <property type="molecule type" value="Genomic_DNA"/>
</dbReference>
<name>A0ACA9PP70_9GLOM</name>
<protein>
    <submittedName>
        <fullName evidence="1">9963_t:CDS:1</fullName>
    </submittedName>
</protein>
<feature type="non-terminal residue" evidence="1">
    <location>
        <position position="1"/>
    </location>
</feature>